<dbReference type="Proteomes" id="UP000011546">
    <property type="component" value="Unassembled WGS sequence"/>
</dbReference>
<proteinExistence type="predicted"/>
<dbReference type="GO" id="GO:0016757">
    <property type="term" value="F:glycosyltransferase activity"/>
    <property type="evidence" value="ECO:0007669"/>
    <property type="project" value="UniProtKB-KW"/>
</dbReference>
<evidence type="ECO:0000313" key="4">
    <source>
        <dbReference type="Proteomes" id="UP000011546"/>
    </source>
</evidence>
<protein>
    <submittedName>
        <fullName evidence="3">Mannosyltransferase B</fullName>
    </submittedName>
</protein>
<dbReference type="PATRIC" id="fig|1230456.3.peg.128"/>
<dbReference type="InterPro" id="IPR028098">
    <property type="entry name" value="Glyco_trans_4-like_N"/>
</dbReference>
<dbReference type="Gene3D" id="3.40.50.2000">
    <property type="entry name" value="Glycogen Phosphorylase B"/>
    <property type="match status" value="2"/>
</dbReference>
<dbReference type="Pfam" id="PF00534">
    <property type="entry name" value="Glycos_transf_1"/>
    <property type="match status" value="1"/>
</dbReference>
<evidence type="ECO:0000259" key="2">
    <source>
        <dbReference type="Pfam" id="PF13439"/>
    </source>
</evidence>
<keyword evidence="3" id="KW-0328">Glycosyltransferase</keyword>
<organism evidence="3 4">
    <name type="scientific">Halorubrum kocurii JCM 14978</name>
    <dbReference type="NCBI Taxonomy" id="1230456"/>
    <lineage>
        <taxon>Archaea</taxon>
        <taxon>Methanobacteriati</taxon>
        <taxon>Methanobacteriota</taxon>
        <taxon>Stenosarchaea group</taxon>
        <taxon>Halobacteria</taxon>
        <taxon>Halobacteriales</taxon>
        <taxon>Haloferacaceae</taxon>
        <taxon>Halorubrum</taxon>
    </lineage>
</organism>
<keyword evidence="4" id="KW-1185">Reference proteome</keyword>
<dbReference type="InterPro" id="IPR001296">
    <property type="entry name" value="Glyco_trans_1"/>
</dbReference>
<dbReference type="InterPro" id="IPR050194">
    <property type="entry name" value="Glycosyltransferase_grp1"/>
</dbReference>
<reference evidence="3 4" key="1">
    <citation type="journal article" date="2014" name="PLoS Genet.">
        <title>Phylogenetically driven sequencing of extremely halophilic archaea reveals strategies for static and dynamic osmo-response.</title>
        <authorList>
            <person name="Becker E.A."/>
            <person name="Seitzer P.M."/>
            <person name="Tritt A."/>
            <person name="Larsen D."/>
            <person name="Krusor M."/>
            <person name="Yao A.I."/>
            <person name="Wu D."/>
            <person name="Madern D."/>
            <person name="Eisen J.A."/>
            <person name="Darling A.E."/>
            <person name="Facciotti M.T."/>
        </authorList>
    </citation>
    <scope>NUCLEOTIDE SEQUENCE [LARGE SCALE GENOMIC DNA]</scope>
    <source>
        <strain evidence="3 4">JCM 14978</strain>
    </source>
</reference>
<evidence type="ECO:0000259" key="1">
    <source>
        <dbReference type="Pfam" id="PF00534"/>
    </source>
</evidence>
<accession>M0PMQ5</accession>
<comment type="caution">
    <text evidence="3">The sequence shown here is derived from an EMBL/GenBank/DDBJ whole genome shotgun (WGS) entry which is preliminary data.</text>
</comment>
<dbReference type="PANTHER" id="PTHR45947">
    <property type="entry name" value="SULFOQUINOVOSYL TRANSFERASE SQD2"/>
    <property type="match status" value="1"/>
</dbReference>
<feature type="domain" description="Glycosyltransferase subfamily 4-like N-terminal" evidence="2">
    <location>
        <begin position="33"/>
        <end position="199"/>
    </location>
</feature>
<dbReference type="AlphaFoldDB" id="M0PMQ5"/>
<dbReference type="CDD" id="cd03801">
    <property type="entry name" value="GT4_PimA-like"/>
    <property type="match status" value="1"/>
</dbReference>
<dbReference type="SUPFAM" id="SSF53756">
    <property type="entry name" value="UDP-Glycosyltransferase/glycogen phosphorylase"/>
    <property type="match status" value="1"/>
</dbReference>
<name>M0PMQ5_9EURY</name>
<feature type="domain" description="Glycosyl transferase family 1" evidence="1">
    <location>
        <begin position="208"/>
        <end position="352"/>
    </location>
</feature>
<dbReference type="STRING" id="1230456.C468_00730"/>
<gene>
    <name evidence="3" type="ORF">C468_00730</name>
</gene>
<keyword evidence="3" id="KW-0808">Transferase</keyword>
<sequence>MKNHYDSVVDFVEAVPRSVNSIAICGTSYTDTGGIARVVEQQALALTKEGFDVEINTLTGDKDAPDGVTLHELGRFETTPYKELDKLLTPIVPDGWRFLSRMADIDLVITHRFPFSILSYLASRTKETTYAFWSHPSQSSDDLFDGVAKVWAKAQHHMETTNFTVSRADYVCAVSEESRSYIASKTGRDAIYVPNTVPDSRFEEVASKETIEDRYDIDPTDTVVLHVGRITPRKSIDKLVESFETATDAEEGYKLVLVGKENMDEYSTTVREKASDDVIFTGFVDDETLAGFYDRSDVYATCSLSEGWGLPLSEANRFGTTIVAYDSIPAVRSIENAVLAMDGNQNDFEAKLAETIGVHADHADRSEVEARDVDAS</sequence>
<dbReference type="Pfam" id="PF13439">
    <property type="entry name" value="Glyco_transf_4"/>
    <property type="match status" value="1"/>
</dbReference>
<evidence type="ECO:0000313" key="3">
    <source>
        <dbReference type="EMBL" id="EMA70015.1"/>
    </source>
</evidence>
<dbReference type="PANTHER" id="PTHR45947:SF3">
    <property type="entry name" value="SULFOQUINOVOSYL TRANSFERASE SQD2"/>
    <property type="match status" value="1"/>
</dbReference>
<dbReference type="EMBL" id="AOJH01000006">
    <property type="protein sequence ID" value="EMA70015.1"/>
    <property type="molecule type" value="Genomic_DNA"/>
</dbReference>
<dbReference type="RefSeq" id="WP_008846927.1">
    <property type="nucleotide sequence ID" value="NZ_AOJH01000006.1"/>
</dbReference>